<accession>A0A8H4U7Y8</accession>
<evidence type="ECO:0000256" key="1">
    <source>
        <dbReference type="SAM" id="MobiDB-lite"/>
    </source>
</evidence>
<reference evidence="2" key="2">
    <citation type="submission" date="2020-05" db="EMBL/GenBank/DDBJ databases">
        <authorList>
            <person name="Kim H.-S."/>
            <person name="Proctor R.H."/>
            <person name="Brown D.W."/>
        </authorList>
    </citation>
    <scope>NUCLEOTIDE SEQUENCE</scope>
    <source>
        <strain evidence="2">NRRL 22465</strain>
    </source>
</reference>
<gene>
    <name evidence="2" type="ORF">FZEAL_9893</name>
</gene>
<evidence type="ECO:0000313" key="2">
    <source>
        <dbReference type="EMBL" id="KAF4971262.1"/>
    </source>
</evidence>
<feature type="region of interest" description="Disordered" evidence="1">
    <location>
        <begin position="1"/>
        <end position="26"/>
    </location>
</feature>
<name>A0A8H4U7Y8_9HYPO</name>
<reference evidence="2" key="1">
    <citation type="journal article" date="2020" name="BMC Genomics">
        <title>Correction to: Identification and distribution of gene clusters required for synthesis of sphingolipid metabolism inhibitors in diverse species of the filamentous fungus Fusarium.</title>
        <authorList>
            <person name="Kim H.S."/>
            <person name="Lohmar J.M."/>
            <person name="Busman M."/>
            <person name="Brown D.W."/>
            <person name="Naumann T.A."/>
            <person name="Divon H.H."/>
            <person name="Lysoe E."/>
            <person name="Uhlig S."/>
            <person name="Proctor R.H."/>
        </authorList>
    </citation>
    <scope>NUCLEOTIDE SEQUENCE</scope>
    <source>
        <strain evidence="2">NRRL 22465</strain>
    </source>
</reference>
<proteinExistence type="predicted"/>
<feature type="non-terminal residue" evidence="2">
    <location>
        <position position="1"/>
    </location>
</feature>
<sequence>IKSPVTSTPASRTVSSSAPSGGDTSLGEIKQLIEGQIKLISAQNQQISLLTGEIEALKRKVSSGSQDQSERIRQLELELEEVRS</sequence>
<dbReference type="OrthoDB" id="10528725at2759"/>
<dbReference type="Proteomes" id="UP000635477">
    <property type="component" value="Unassembled WGS sequence"/>
</dbReference>
<feature type="compositionally biased region" description="Polar residues" evidence="1">
    <location>
        <begin position="1"/>
        <end position="23"/>
    </location>
</feature>
<keyword evidence="3" id="KW-1185">Reference proteome</keyword>
<comment type="caution">
    <text evidence="2">The sequence shown here is derived from an EMBL/GenBank/DDBJ whole genome shotgun (WGS) entry which is preliminary data.</text>
</comment>
<evidence type="ECO:0000313" key="3">
    <source>
        <dbReference type="Proteomes" id="UP000635477"/>
    </source>
</evidence>
<dbReference type="EMBL" id="JABEYC010000979">
    <property type="protein sequence ID" value="KAF4971262.1"/>
    <property type="molecule type" value="Genomic_DNA"/>
</dbReference>
<protein>
    <submittedName>
        <fullName evidence="2">Uncharacterized protein</fullName>
    </submittedName>
</protein>
<dbReference type="AlphaFoldDB" id="A0A8H4U7Y8"/>
<organism evidence="2 3">
    <name type="scientific">Fusarium zealandicum</name>
    <dbReference type="NCBI Taxonomy" id="1053134"/>
    <lineage>
        <taxon>Eukaryota</taxon>
        <taxon>Fungi</taxon>
        <taxon>Dikarya</taxon>
        <taxon>Ascomycota</taxon>
        <taxon>Pezizomycotina</taxon>
        <taxon>Sordariomycetes</taxon>
        <taxon>Hypocreomycetidae</taxon>
        <taxon>Hypocreales</taxon>
        <taxon>Nectriaceae</taxon>
        <taxon>Fusarium</taxon>
        <taxon>Fusarium staphyleae species complex</taxon>
    </lineage>
</organism>